<comment type="caution">
    <text evidence="1">The sequence shown here is derived from an EMBL/GenBank/DDBJ whole genome shotgun (WGS) entry which is preliminary data.</text>
</comment>
<organism evidence="1 2">
    <name type="scientific">Racocetra persica</name>
    <dbReference type="NCBI Taxonomy" id="160502"/>
    <lineage>
        <taxon>Eukaryota</taxon>
        <taxon>Fungi</taxon>
        <taxon>Fungi incertae sedis</taxon>
        <taxon>Mucoromycota</taxon>
        <taxon>Glomeromycotina</taxon>
        <taxon>Glomeromycetes</taxon>
        <taxon>Diversisporales</taxon>
        <taxon>Gigasporaceae</taxon>
        <taxon>Racocetra</taxon>
    </lineage>
</organism>
<feature type="non-terminal residue" evidence="1">
    <location>
        <position position="103"/>
    </location>
</feature>
<evidence type="ECO:0000313" key="2">
    <source>
        <dbReference type="Proteomes" id="UP000789920"/>
    </source>
</evidence>
<keyword evidence="2" id="KW-1185">Reference proteome</keyword>
<name>A0ACA9S835_9GLOM</name>
<evidence type="ECO:0000313" key="1">
    <source>
        <dbReference type="EMBL" id="CAG8831175.1"/>
    </source>
</evidence>
<protein>
    <submittedName>
        <fullName evidence="1">5856_t:CDS:1</fullName>
    </submittedName>
</protein>
<dbReference type="EMBL" id="CAJVQC010100834">
    <property type="protein sequence ID" value="CAG8831175.1"/>
    <property type="molecule type" value="Genomic_DNA"/>
</dbReference>
<sequence length="103" mass="11810">MLPLDKWQLIIDLVKVLQSFANTTKMLGGSEYATMSYMFLAISSLKKLLNITCDAQFNPDLDNSDTVFDNNQEFQEEIDLIDESEMLDIESETKINQTKINTH</sequence>
<reference evidence="1" key="1">
    <citation type="submission" date="2021-06" db="EMBL/GenBank/DDBJ databases">
        <authorList>
            <person name="Kallberg Y."/>
            <person name="Tangrot J."/>
            <person name="Rosling A."/>
        </authorList>
    </citation>
    <scope>NUCLEOTIDE SEQUENCE</scope>
    <source>
        <strain evidence="1">MA461A</strain>
    </source>
</reference>
<proteinExistence type="predicted"/>
<dbReference type="Proteomes" id="UP000789920">
    <property type="component" value="Unassembled WGS sequence"/>
</dbReference>
<accession>A0ACA9S835</accession>
<gene>
    <name evidence="1" type="ORF">RPERSI_LOCUS28052</name>
</gene>